<feature type="region of interest" description="Disordered" evidence="1">
    <location>
        <begin position="1"/>
        <end position="35"/>
    </location>
</feature>
<sequence length="134" mass="14867">MCSPSSSRCVPEAQIDRPRELRSRERAQDGELVPEHACLAAPTRFTWMEEAIRRGSTPHHGDARRTPQRVRFIEVNKARQCPRRTGPGAPRQSPGTSRPCGRPDRGHDDTRSSKPPRCHGGVCRTGGDMFVSGV</sequence>
<dbReference type="EMBL" id="CM000882">
    <property type="protein sequence ID" value="PNT68274.1"/>
    <property type="molecule type" value="Genomic_DNA"/>
</dbReference>
<feature type="compositionally biased region" description="Basic and acidic residues" evidence="1">
    <location>
        <begin position="101"/>
        <end position="112"/>
    </location>
</feature>
<feature type="region of interest" description="Disordered" evidence="1">
    <location>
        <begin position="76"/>
        <end position="125"/>
    </location>
</feature>
<reference evidence="2" key="2">
    <citation type="submission" date="2017-06" db="EMBL/GenBank/DDBJ databases">
        <title>WGS assembly of Brachypodium distachyon.</title>
        <authorList>
            <consortium name="The International Brachypodium Initiative"/>
            <person name="Lucas S."/>
            <person name="Harmon-Smith M."/>
            <person name="Lail K."/>
            <person name="Tice H."/>
            <person name="Grimwood J."/>
            <person name="Bruce D."/>
            <person name="Barry K."/>
            <person name="Shu S."/>
            <person name="Lindquist E."/>
            <person name="Wang M."/>
            <person name="Pitluck S."/>
            <person name="Vogel J.P."/>
            <person name="Garvin D.F."/>
            <person name="Mockler T.C."/>
            <person name="Schmutz J."/>
            <person name="Rokhsar D."/>
            <person name="Bevan M.W."/>
        </authorList>
    </citation>
    <scope>NUCLEOTIDE SEQUENCE</scope>
    <source>
        <strain evidence="2">Bd21</strain>
    </source>
</reference>
<evidence type="ECO:0000313" key="3">
    <source>
        <dbReference type="EnsemblPlants" id="PNT68274"/>
    </source>
</evidence>
<feature type="compositionally biased region" description="Basic and acidic residues" evidence="1">
    <location>
        <begin position="14"/>
        <end position="29"/>
    </location>
</feature>
<reference evidence="3" key="3">
    <citation type="submission" date="2018-08" db="UniProtKB">
        <authorList>
            <consortium name="EnsemblPlants"/>
        </authorList>
    </citation>
    <scope>IDENTIFICATION</scope>
    <source>
        <strain evidence="3">cv. Bd21</strain>
    </source>
</reference>
<organism evidence="2">
    <name type="scientific">Brachypodium distachyon</name>
    <name type="common">Purple false brome</name>
    <name type="synonym">Trachynia distachya</name>
    <dbReference type="NCBI Taxonomy" id="15368"/>
    <lineage>
        <taxon>Eukaryota</taxon>
        <taxon>Viridiplantae</taxon>
        <taxon>Streptophyta</taxon>
        <taxon>Embryophyta</taxon>
        <taxon>Tracheophyta</taxon>
        <taxon>Spermatophyta</taxon>
        <taxon>Magnoliopsida</taxon>
        <taxon>Liliopsida</taxon>
        <taxon>Poales</taxon>
        <taxon>Poaceae</taxon>
        <taxon>BOP clade</taxon>
        <taxon>Pooideae</taxon>
        <taxon>Stipodae</taxon>
        <taxon>Brachypodieae</taxon>
        <taxon>Brachypodium</taxon>
    </lineage>
</organism>
<dbReference type="Gramene" id="PNT68274">
    <property type="protein sequence ID" value="PNT68274"/>
    <property type="gene ID" value="BRADI_3g38147v3"/>
</dbReference>
<dbReference type="Proteomes" id="UP000008810">
    <property type="component" value="Chromosome 3"/>
</dbReference>
<evidence type="ECO:0000313" key="2">
    <source>
        <dbReference type="EMBL" id="PNT68274.1"/>
    </source>
</evidence>
<keyword evidence="4" id="KW-1185">Reference proteome</keyword>
<reference evidence="2 3" key="1">
    <citation type="journal article" date="2010" name="Nature">
        <title>Genome sequencing and analysis of the model grass Brachypodium distachyon.</title>
        <authorList>
            <consortium name="International Brachypodium Initiative"/>
        </authorList>
    </citation>
    <scope>NUCLEOTIDE SEQUENCE [LARGE SCALE GENOMIC DNA]</scope>
    <source>
        <strain evidence="2 3">Bd21</strain>
    </source>
</reference>
<accession>A0A2K2D1W5</accession>
<proteinExistence type="predicted"/>
<dbReference type="EnsemblPlants" id="PNT68274">
    <property type="protein sequence ID" value="PNT68274"/>
    <property type="gene ID" value="BRADI_3g38147v3"/>
</dbReference>
<protein>
    <submittedName>
        <fullName evidence="2 3">Uncharacterized protein</fullName>
    </submittedName>
</protein>
<evidence type="ECO:0000313" key="4">
    <source>
        <dbReference type="Proteomes" id="UP000008810"/>
    </source>
</evidence>
<name>A0A2K2D1W5_BRADI</name>
<gene>
    <name evidence="2" type="ORF">BRADI_3g38147v3</name>
</gene>
<dbReference type="InParanoid" id="A0A2K2D1W5"/>
<dbReference type="AlphaFoldDB" id="A0A2K2D1W5"/>
<evidence type="ECO:0000256" key="1">
    <source>
        <dbReference type="SAM" id="MobiDB-lite"/>
    </source>
</evidence>